<dbReference type="Proteomes" id="UP001595962">
    <property type="component" value="Unassembled WGS sequence"/>
</dbReference>
<feature type="domain" description="YdhG-like" evidence="1">
    <location>
        <begin position="25"/>
        <end position="132"/>
    </location>
</feature>
<protein>
    <submittedName>
        <fullName evidence="2">DUF1801 domain-containing protein</fullName>
    </submittedName>
</protein>
<evidence type="ECO:0000259" key="1">
    <source>
        <dbReference type="Pfam" id="PF08818"/>
    </source>
</evidence>
<sequence>MADNKTQPTGVAVTDYLAAIEKPARRADCERLVQLMQGVVGEGPVMWGPSIVGFGSYHYKYASGREGDMCLIGFANRKAEISLYVLSCGEIDQQQELLLSQLGKFRKTVACIYIKKLADIDLAVLEQLIRYSMQQTRSLYLA</sequence>
<dbReference type="SUPFAM" id="SSF159888">
    <property type="entry name" value="YdhG-like"/>
    <property type="match status" value="1"/>
</dbReference>
<evidence type="ECO:0000313" key="3">
    <source>
        <dbReference type="Proteomes" id="UP001595962"/>
    </source>
</evidence>
<reference evidence="3" key="1">
    <citation type="journal article" date="2019" name="Int. J. Syst. Evol. Microbiol.">
        <title>The Global Catalogue of Microorganisms (GCM) 10K type strain sequencing project: providing services to taxonomists for standard genome sequencing and annotation.</title>
        <authorList>
            <consortium name="The Broad Institute Genomics Platform"/>
            <consortium name="The Broad Institute Genome Sequencing Center for Infectious Disease"/>
            <person name="Wu L."/>
            <person name="Ma J."/>
        </authorList>
    </citation>
    <scope>NUCLEOTIDE SEQUENCE [LARGE SCALE GENOMIC DNA]</scope>
    <source>
        <strain evidence="3">DT28</strain>
    </source>
</reference>
<gene>
    <name evidence="2" type="ORF">ACFO3I_01915</name>
</gene>
<dbReference type="RefSeq" id="WP_377331303.1">
    <property type="nucleotide sequence ID" value="NZ_JBHSGB010000001.1"/>
</dbReference>
<proteinExistence type="predicted"/>
<comment type="caution">
    <text evidence="2">The sequence shown here is derived from an EMBL/GenBank/DDBJ whole genome shotgun (WGS) entry which is preliminary data.</text>
</comment>
<accession>A0ABV9JGD3</accession>
<organism evidence="2 3">
    <name type="scientific">Rheinheimera marina</name>
    <dbReference type="NCBI Taxonomy" id="1774958"/>
    <lineage>
        <taxon>Bacteria</taxon>
        <taxon>Pseudomonadati</taxon>
        <taxon>Pseudomonadota</taxon>
        <taxon>Gammaproteobacteria</taxon>
        <taxon>Chromatiales</taxon>
        <taxon>Chromatiaceae</taxon>
        <taxon>Rheinheimera</taxon>
    </lineage>
</organism>
<dbReference type="InterPro" id="IPR014922">
    <property type="entry name" value="YdhG-like"/>
</dbReference>
<evidence type="ECO:0000313" key="2">
    <source>
        <dbReference type="EMBL" id="MFC4653773.1"/>
    </source>
</evidence>
<keyword evidence="3" id="KW-1185">Reference proteome</keyword>
<dbReference type="Gene3D" id="3.90.1150.200">
    <property type="match status" value="1"/>
</dbReference>
<name>A0ABV9JGD3_9GAMM</name>
<dbReference type="Pfam" id="PF08818">
    <property type="entry name" value="DUF1801"/>
    <property type="match status" value="1"/>
</dbReference>
<dbReference type="EMBL" id="JBHSGB010000001">
    <property type="protein sequence ID" value="MFC4653773.1"/>
    <property type="molecule type" value="Genomic_DNA"/>
</dbReference>